<proteinExistence type="inferred from homology"/>
<dbReference type="InterPro" id="IPR036511">
    <property type="entry name" value="TGT-like_sf"/>
</dbReference>
<sequence>METAAKKKKRKRKPLPPPPLPAVFETQISYPNFNFEVTHNDAKSGARLGKLTTPHGTIETPNYIFCGTKASIKNLSPYQMREAKTDIMLSNTYHLMIQPGADIIEKMGGLHKFTGWNGPMLTDSGGFQVFSMGNGSCADEIKGRNRNQRENLLKINEDGAYFRSYLDGRQLCLNPEISMEIQRKLGADLIVQMDECTSYQVTKEYTAKSMEMSKRWGDRSLMAFNQTHDGKQALYGVVQGGIYEDLRIDSAKYVASRPFFGTAIGGCLGGSDEEMYGILEFTRPHLPENRPVHFLGIGRIKDVFKSVRYGIDTFDCVMPTRIARHGMALMKGVPGERINLMNAKYRDDPTPLDETLDLPSSRDFSKAYIHHLLKAGEMLSHQILSQHNVAIINRLMREVRAAIKNGTLDELEREYFPDGL</sequence>
<evidence type="ECO:0000256" key="4">
    <source>
        <dbReference type="HAMAP-Rule" id="MF_00168"/>
    </source>
</evidence>
<comment type="caution">
    <text evidence="4">Lacks conserved residue(s) required for the propagation of feature annotation.</text>
</comment>
<comment type="function">
    <text evidence="4">Catalyzes the base-exchange of a guanine (G) residue with the queuine precursor 7-aminomethyl-7-deazaguanine (PreQ1) at position 34 (anticodon wobble position) in tRNAs with GU(N) anticodons (tRNA-Asp, -Asn, -His and -Tyr). Catalysis occurs through a double-displacement mechanism. The nucleophile active site attacks the C1' of nucleotide 34 to detach the guanine base from the RNA, forming a covalent enzyme-RNA intermediate. The proton acceptor active site deprotonates the incoming PreQ1, allowing a nucleophilic attack on the C1' of the ribose to form the product. After dissociation, two additional enzymatic reactions on the tRNA convert PreQ1 to queuine (Q), resulting in the hypermodified nucleoside queuosine (7-(((4,5-cis-dihydroxy-2-cyclopenten-1-yl)amino)methyl)-7-deazaguanosine).</text>
</comment>
<dbReference type="EMBL" id="QFQB01000025">
    <property type="protein sequence ID" value="PZQ46546.1"/>
    <property type="molecule type" value="Genomic_DNA"/>
</dbReference>
<comment type="caution">
    <text evidence="7">The sequence shown here is derived from an EMBL/GenBank/DDBJ whole genome shotgun (WGS) entry which is preliminary data.</text>
</comment>
<evidence type="ECO:0000256" key="2">
    <source>
        <dbReference type="ARBA" id="ARBA00022679"/>
    </source>
</evidence>
<keyword evidence="1 4" id="KW-0328">Glycosyltransferase</keyword>
<keyword evidence="3 4" id="KW-0819">tRNA processing</keyword>
<dbReference type="AlphaFoldDB" id="A0A2W5MZE0"/>
<dbReference type="EC" id="2.4.2.29" evidence="4"/>
<dbReference type="HAMAP" id="MF_00168">
    <property type="entry name" value="Q_tRNA_Tgt"/>
    <property type="match status" value="1"/>
</dbReference>
<keyword evidence="2 4" id="KW-0808">Transferase</keyword>
<dbReference type="Pfam" id="PF01702">
    <property type="entry name" value="TGT"/>
    <property type="match status" value="1"/>
</dbReference>
<dbReference type="GO" id="GO:0008479">
    <property type="term" value="F:tRNA-guanosine(34) queuine transglycosylase activity"/>
    <property type="evidence" value="ECO:0007669"/>
    <property type="project" value="UniProtKB-UniRule"/>
</dbReference>
<organism evidence="7 8">
    <name type="scientific">Micavibrio aeruginosavorus</name>
    <dbReference type="NCBI Taxonomy" id="349221"/>
    <lineage>
        <taxon>Bacteria</taxon>
        <taxon>Pseudomonadati</taxon>
        <taxon>Bdellovibrionota</taxon>
        <taxon>Bdellovibrionia</taxon>
        <taxon>Bdellovibrionales</taxon>
        <taxon>Pseudobdellovibrionaceae</taxon>
        <taxon>Micavibrio</taxon>
    </lineage>
</organism>
<dbReference type="InterPro" id="IPR050076">
    <property type="entry name" value="ArchSynthase1/Queuine_TRR"/>
</dbReference>
<dbReference type="InterPro" id="IPR002616">
    <property type="entry name" value="tRNA_ribo_trans-like"/>
</dbReference>
<keyword evidence="4" id="KW-0671">Queuosine biosynthesis</keyword>
<feature type="region of interest" description="Disordered" evidence="5">
    <location>
        <begin position="1"/>
        <end position="21"/>
    </location>
</feature>
<dbReference type="Proteomes" id="UP000249417">
    <property type="component" value="Unassembled WGS sequence"/>
</dbReference>
<dbReference type="GO" id="GO:0005737">
    <property type="term" value="C:cytoplasm"/>
    <property type="evidence" value="ECO:0007669"/>
    <property type="project" value="TreeGrafter"/>
</dbReference>
<accession>A0A2W5MZE0</accession>
<comment type="catalytic activity">
    <reaction evidence="4">
        <text>7-aminomethyl-7-carbaguanine + guanosine(34) in tRNA = 7-aminomethyl-7-carbaguanosine(34) in tRNA + guanine</text>
        <dbReference type="Rhea" id="RHEA:24104"/>
        <dbReference type="Rhea" id="RHEA-COMP:10341"/>
        <dbReference type="Rhea" id="RHEA-COMP:10342"/>
        <dbReference type="ChEBI" id="CHEBI:16235"/>
        <dbReference type="ChEBI" id="CHEBI:58703"/>
        <dbReference type="ChEBI" id="CHEBI:74269"/>
        <dbReference type="ChEBI" id="CHEBI:82833"/>
        <dbReference type="EC" id="2.4.2.29"/>
    </reaction>
</comment>
<feature type="binding site" evidence="4">
    <location>
        <position position="194"/>
    </location>
    <ligand>
        <name>substrate</name>
    </ligand>
</feature>
<evidence type="ECO:0000256" key="3">
    <source>
        <dbReference type="ARBA" id="ARBA00022694"/>
    </source>
</evidence>
<evidence type="ECO:0000313" key="7">
    <source>
        <dbReference type="EMBL" id="PZQ46546.1"/>
    </source>
</evidence>
<dbReference type="InterPro" id="IPR004803">
    <property type="entry name" value="TGT"/>
</dbReference>
<dbReference type="SUPFAM" id="SSF51713">
    <property type="entry name" value="tRNA-guanine transglycosylase"/>
    <property type="match status" value="1"/>
</dbReference>
<dbReference type="NCBIfam" id="TIGR00449">
    <property type="entry name" value="tgt_general"/>
    <property type="match status" value="1"/>
</dbReference>
<feature type="region of interest" description="RNA binding; important for wobble base 34 recognition" evidence="4">
    <location>
        <begin position="320"/>
        <end position="324"/>
    </location>
</feature>
<feature type="active site" description="Proton acceptor" evidence="4">
    <location>
        <position position="123"/>
    </location>
</feature>
<dbReference type="PANTHER" id="PTHR46499:SF1">
    <property type="entry name" value="QUEUINE TRNA-RIBOSYLTRANSFERASE"/>
    <property type="match status" value="1"/>
</dbReference>
<feature type="active site" description="Nucleophile" evidence="4">
    <location>
        <position position="315"/>
    </location>
</feature>
<dbReference type="Gene3D" id="3.20.20.105">
    <property type="entry name" value="Queuine tRNA-ribosyltransferase-like"/>
    <property type="match status" value="1"/>
</dbReference>
<feature type="compositionally biased region" description="Basic residues" evidence="5">
    <location>
        <begin position="1"/>
        <end position="14"/>
    </location>
</feature>
<evidence type="ECO:0000256" key="5">
    <source>
        <dbReference type="SAM" id="MobiDB-lite"/>
    </source>
</evidence>
<feature type="region of interest" description="RNA binding" evidence="4">
    <location>
        <begin position="296"/>
        <end position="302"/>
    </location>
</feature>
<feature type="binding site" evidence="4">
    <location>
        <position position="266"/>
    </location>
    <ligand>
        <name>substrate</name>
    </ligand>
</feature>
<feature type="binding site" evidence="4">
    <location>
        <begin position="123"/>
        <end position="127"/>
    </location>
    <ligand>
        <name>substrate</name>
    </ligand>
</feature>
<comment type="similarity">
    <text evidence="4">Belongs to the queuine tRNA-ribosyltransferase family.</text>
</comment>
<dbReference type="UniPathway" id="UPA00392"/>
<evidence type="ECO:0000259" key="6">
    <source>
        <dbReference type="Pfam" id="PF01702"/>
    </source>
</evidence>
<dbReference type="GO" id="GO:0008616">
    <property type="term" value="P:tRNA queuosine(34) biosynthetic process"/>
    <property type="evidence" value="ECO:0007669"/>
    <property type="project" value="UniProtKB-UniRule"/>
</dbReference>
<dbReference type="PANTHER" id="PTHR46499">
    <property type="entry name" value="QUEUINE TRNA-RIBOSYLTRANSFERASE"/>
    <property type="match status" value="1"/>
</dbReference>
<gene>
    <name evidence="4" type="primary">tgt</name>
    <name evidence="7" type="ORF">DI551_04890</name>
</gene>
<dbReference type="NCBIfam" id="TIGR00430">
    <property type="entry name" value="Q_tRNA_tgt"/>
    <property type="match status" value="1"/>
</dbReference>
<name>A0A2W5MZE0_9BACT</name>
<evidence type="ECO:0000313" key="8">
    <source>
        <dbReference type="Proteomes" id="UP000249417"/>
    </source>
</evidence>
<evidence type="ECO:0000256" key="1">
    <source>
        <dbReference type="ARBA" id="ARBA00022676"/>
    </source>
</evidence>
<reference evidence="7 8" key="1">
    <citation type="submission" date="2017-08" db="EMBL/GenBank/DDBJ databases">
        <title>Infants hospitalized years apart are colonized by the same room-sourced microbial strains.</title>
        <authorList>
            <person name="Brooks B."/>
            <person name="Olm M.R."/>
            <person name="Firek B.A."/>
            <person name="Baker R."/>
            <person name="Thomas B.C."/>
            <person name="Morowitz M.J."/>
            <person name="Banfield J.F."/>
        </authorList>
    </citation>
    <scope>NUCLEOTIDE SEQUENCE [LARGE SCALE GENOMIC DNA]</scope>
    <source>
        <strain evidence="7">S2_005_002_R2_29</strain>
    </source>
</reference>
<feature type="binding site" evidence="4">
    <location>
        <position position="239"/>
    </location>
    <ligand>
        <name>substrate</name>
    </ligand>
</feature>
<protein>
    <recommendedName>
        <fullName evidence="4">Queuine tRNA-ribosyltransferase</fullName>
        <ecNumber evidence="4">2.4.2.29</ecNumber>
    </recommendedName>
    <alternativeName>
        <fullName evidence="4">Guanine insertion enzyme</fullName>
    </alternativeName>
    <alternativeName>
        <fullName evidence="4">tRNA-guanine transglycosylase</fullName>
    </alternativeName>
</protein>
<comment type="pathway">
    <text evidence="4">tRNA modification; tRNA-queuosine biosynthesis.</text>
</comment>
<comment type="subunit">
    <text evidence="4">Homodimer. Within each dimer, one monomer is responsible for RNA recognition and catalysis, while the other monomer binds to the replacement base PreQ1.</text>
</comment>
<feature type="domain" description="tRNA-guanine(15) transglycosylase-like" evidence="6">
    <location>
        <begin position="44"/>
        <end position="416"/>
    </location>
</feature>